<accession>A0A919YMG6</accession>
<feature type="domain" description="DinB-like" evidence="1">
    <location>
        <begin position="10"/>
        <end position="82"/>
    </location>
</feature>
<name>A0A919YMG6_9BACL</name>
<evidence type="ECO:0000259" key="1">
    <source>
        <dbReference type="Pfam" id="PF12867"/>
    </source>
</evidence>
<keyword evidence="3" id="KW-1185">Reference proteome</keyword>
<dbReference type="EMBL" id="BOSE01000002">
    <property type="protein sequence ID" value="GIP15897.1"/>
    <property type="molecule type" value="Genomic_DNA"/>
</dbReference>
<dbReference type="AlphaFoldDB" id="A0A919YMG6"/>
<dbReference type="InterPro" id="IPR024775">
    <property type="entry name" value="DinB-like"/>
</dbReference>
<dbReference type="Pfam" id="PF12867">
    <property type="entry name" value="DinB_2"/>
    <property type="match status" value="1"/>
</dbReference>
<comment type="caution">
    <text evidence="2">The sequence shown here is derived from an EMBL/GenBank/DDBJ whole genome shotgun (WGS) entry which is preliminary data.</text>
</comment>
<evidence type="ECO:0000313" key="3">
    <source>
        <dbReference type="Proteomes" id="UP000683139"/>
    </source>
</evidence>
<reference evidence="2" key="1">
    <citation type="submission" date="2021-03" db="EMBL/GenBank/DDBJ databases">
        <title>Antimicrobial resistance genes in bacteria isolated from Japanese honey, and their potential for conferring macrolide and lincosamide resistance in the American foulbrood pathogen Paenibacillus larvae.</title>
        <authorList>
            <person name="Okamoto M."/>
            <person name="Kumagai M."/>
            <person name="Kanamori H."/>
            <person name="Takamatsu D."/>
        </authorList>
    </citation>
    <scope>NUCLEOTIDE SEQUENCE</scope>
    <source>
        <strain evidence="2">J40TS1</strain>
    </source>
</reference>
<evidence type="ECO:0000313" key="2">
    <source>
        <dbReference type="EMBL" id="GIP15897.1"/>
    </source>
</evidence>
<protein>
    <recommendedName>
        <fullName evidence="1">DinB-like domain-containing protein</fullName>
    </recommendedName>
</protein>
<sequence>MTLDHSFGNASLTREAVQWPGSIALAKAKIASLRDEWNTAIESLTDEQLLQAERTRWPFANKPFYELAGWLNLELMKNASEIGYCRFLYGSSVQKSF</sequence>
<organism evidence="2 3">
    <name type="scientific">Paenibacillus montaniterrae</name>
    <dbReference type="NCBI Taxonomy" id="429341"/>
    <lineage>
        <taxon>Bacteria</taxon>
        <taxon>Bacillati</taxon>
        <taxon>Bacillota</taxon>
        <taxon>Bacilli</taxon>
        <taxon>Bacillales</taxon>
        <taxon>Paenibacillaceae</taxon>
        <taxon>Paenibacillus</taxon>
    </lineage>
</organism>
<gene>
    <name evidence="2" type="ORF">J40TS1_15390</name>
</gene>
<proteinExistence type="predicted"/>
<dbReference type="Proteomes" id="UP000683139">
    <property type="component" value="Unassembled WGS sequence"/>
</dbReference>